<name>A0AAW7I8D8_9BACI</name>
<accession>A0AAW7I8D8</accession>
<sequence length="136" mass="15857">MAKRYLILLGFFLFAFTPMQAVKAESVSKVEGWYGTTEDIFGDIVFPTLDKKIEKEYGLNLSWQWKRIVGISYNENHSYDVDIKIQVSSERNEPLDYVDDQVKLRISPSCNSEKLNQLKCNHGFKIEILDYKHLSQ</sequence>
<evidence type="ECO:0000313" key="3">
    <source>
        <dbReference type="Proteomes" id="UP001234602"/>
    </source>
</evidence>
<dbReference type="RefSeq" id="WP_061465541.1">
    <property type="nucleotide sequence ID" value="NZ_CP011008.1"/>
</dbReference>
<proteinExistence type="predicted"/>
<dbReference type="EMBL" id="JAUCEY010000008">
    <property type="protein sequence ID" value="MDM5451489.1"/>
    <property type="molecule type" value="Genomic_DNA"/>
</dbReference>
<organism evidence="2 3">
    <name type="scientific">Peribacillus simplex</name>
    <dbReference type="NCBI Taxonomy" id="1478"/>
    <lineage>
        <taxon>Bacteria</taxon>
        <taxon>Bacillati</taxon>
        <taxon>Bacillota</taxon>
        <taxon>Bacilli</taxon>
        <taxon>Bacillales</taxon>
        <taxon>Bacillaceae</taxon>
        <taxon>Peribacillus</taxon>
    </lineage>
</organism>
<comment type="caution">
    <text evidence="2">The sequence shown here is derived from an EMBL/GenBank/DDBJ whole genome shotgun (WGS) entry which is preliminary data.</text>
</comment>
<feature type="chain" id="PRO_5043992480" evidence="1">
    <location>
        <begin position="22"/>
        <end position="136"/>
    </location>
</feature>
<dbReference type="KEGG" id="bsj:UP17_23415"/>
<evidence type="ECO:0000256" key="1">
    <source>
        <dbReference type="SAM" id="SignalP"/>
    </source>
</evidence>
<dbReference type="Proteomes" id="UP001234602">
    <property type="component" value="Unassembled WGS sequence"/>
</dbReference>
<keyword evidence="1" id="KW-0732">Signal</keyword>
<evidence type="ECO:0000313" key="2">
    <source>
        <dbReference type="EMBL" id="MDM5451489.1"/>
    </source>
</evidence>
<gene>
    <name evidence="2" type="ORF">QUF89_04505</name>
</gene>
<reference evidence="2" key="1">
    <citation type="submission" date="2023-06" db="EMBL/GenBank/DDBJ databases">
        <title>Comparative genomics of Bacillaceae isolates and their secondary metabolite potential.</title>
        <authorList>
            <person name="Song L."/>
            <person name="Nielsen L.J."/>
            <person name="Mohite O."/>
            <person name="Xu X."/>
            <person name="Weber T."/>
            <person name="Kovacs A.T."/>
        </authorList>
    </citation>
    <scope>NUCLEOTIDE SEQUENCE</scope>
    <source>
        <strain evidence="2">D8_B_37</strain>
    </source>
</reference>
<feature type="signal peptide" evidence="1">
    <location>
        <begin position="1"/>
        <end position="21"/>
    </location>
</feature>
<protein>
    <submittedName>
        <fullName evidence="2">DUF3888 domain-containing protein</fullName>
    </submittedName>
</protein>
<dbReference type="AlphaFoldDB" id="A0AAW7I8D8"/>